<dbReference type="InterPro" id="IPR011006">
    <property type="entry name" value="CheY-like_superfamily"/>
</dbReference>
<evidence type="ECO:0000256" key="6">
    <source>
        <dbReference type="PROSITE-ProRule" id="PRU00169"/>
    </source>
</evidence>
<dbReference type="PROSITE" id="PS50110">
    <property type="entry name" value="RESPONSE_REGULATORY"/>
    <property type="match status" value="1"/>
</dbReference>
<feature type="domain" description="OmpR/PhoB-type" evidence="9">
    <location>
        <begin position="157"/>
        <end position="253"/>
    </location>
</feature>
<evidence type="ECO:0000259" key="8">
    <source>
        <dbReference type="PROSITE" id="PS50110"/>
    </source>
</evidence>
<proteinExistence type="predicted"/>
<dbReference type="SMART" id="SM00862">
    <property type="entry name" value="Trans_reg_C"/>
    <property type="match status" value="1"/>
</dbReference>
<evidence type="ECO:0000256" key="3">
    <source>
        <dbReference type="ARBA" id="ARBA00023015"/>
    </source>
</evidence>
<evidence type="ECO:0000256" key="5">
    <source>
        <dbReference type="ARBA" id="ARBA00023163"/>
    </source>
</evidence>
<dbReference type="InterPro" id="IPR001867">
    <property type="entry name" value="OmpR/PhoB-type_DNA-bd"/>
</dbReference>
<keyword evidence="2" id="KW-0902">Two-component regulatory system</keyword>
<dbReference type="GO" id="GO:0005829">
    <property type="term" value="C:cytosol"/>
    <property type="evidence" value="ECO:0007669"/>
    <property type="project" value="TreeGrafter"/>
</dbReference>
<dbReference type="InterPro" id="IPR036388">
    <property type="entry name" value="WH-like_DNA-bd_sf"/>
</dbReference>
<accession>A0A0H5CYJ7</accession>
<dbReference type="Proteomes" id="UP000043764">
    <property type="component" value="Unassembled WGS sequence"/>
</dbReference>
<dbReference type="SUPFAM" id="SSF52172">
    <property type="entry name" value="CheY-like"/>
    <property type="match status" value="1"/>
</dbReference>
<evidence type="ECO:0000313" key="10">
    <source>
        <dbReference type="EMBL" id="CRL10107.1"/>
    </source>
</evidence>
<dbReference type="Gene3D" id="1.10.10.10">
    <property type="entry name" value="Winged helix-like DNA-binding domain superfamily/Winged helix DNA-binding domain"/>
    <property type="match status" value="1"/>
</dbReference>
<keyword evidence="1 6" id="KW-0597">Phosphoprotein</keyword>
<dbReference type="InterPro" id="IPR039420">
    <property type="entry name" value="WalR-like"/>
</dbReference>
<evidence type="ECO:0000256" key="1">
    <source>
        <dbReference type="ARBA" id="ARBA00022553"/>
    </source>
</evidence>
<organism evidence="10 11">
    <name type="scientific">Phaeobacter italicus</name>
    <dbReference type="NCBI Taxonomy" id="481446"/>
    <lineage>
        <taxon>Bacteria</taxon>
        <taxon>Pseudomonadati</taxon>
        <taxon>Pseudomonadota</taxon>
        <taxon>Alphaproteobacteria</taxon>
        <taxon>Rhodobacterales</taxon>
        <taxon>Roseobacteraceae</taxon>
        <taxon>Phaeobacter</taxon>
    </lineage>
</organism>
<evidence type="ECO:0000259" key="9">
    <source>
        <dbReference type="PROSITE" id="PS51755"/>
    </source>
</evidence>
<dbReference type="EMBL" id="CVRL01000012">
    <property type="protein sequence ID" value="CRL10107.1"/>
    <property type="molecule type" value="Genomic_DNA"/>
</dbReference>
<feature type="DNA-binding region" description="OmpR/PhoB-type" evidence="7">
    <location>
        <begin position="157"/>
        <end position="253"/>
    </location>
</feature>
<keyword evidence="11" id="KW-1185">Reference proteome</keyword>
<dbReference type="InterPro" id="IPR001789">
    <property type="entry name" value="Sig_transdc_resp-reg_receiver"/>
</dbReference>
<dbReference type="GO" id="GO:0000976">
    <property type="term" value="F:transcription cis-regulatory region binding"/>
    <property type="evidence" value="ECO:0007669"/>
    <property type="project" value="TreeGrafter"/>
</dbReference>
<dbReference type="PANTHER" id="PTHR48111">
    <property type="entry name" value="REGULATOR OF RPOS"/>
    <property type="match status" value="1"/>
</dbReference>
<keyword evidence="3" id="KW-0805">Transcription regulation</keyword>
<feature type="domain" description="Response regulatory" evidence="8">
    <location>
        <begin position="35"/>
        <end position="149"/>
    </location>
</feature>
<reference evidence="11" key="1">
    <citation type="submission" date="2015-05" db="EMBL/GenBank/DDBJ databases">
        <authorList>
            <person name="Rodrigo-Torres Lidia"/>
            <person name="Arahal R.David."/>
        </authorList>
    </citation>
    <scope>NUCLEOTIDE SEQUENCE [LARGE SCALE GENOMIC DNA]</scope>
    <source>
        <strain evidence="11">CECT 7321</strain>
    </source>
</reference>
<dbReference type="Pfam" id="PF00486">
    <property type="entry name" value="Trans_reg_C"/>
    <property type="match status" value="1"/>
</dbReference>
<protein>
    <submittedName>
        <fullName evidence="10">Transcriptional regulatory protein tctD</fullName>
    </submittedName>
</protein>
<evidence type="ECO:0000256" key="2">
    <source>
        <dbReference type="ARBA" id="ARBA00023012"/>
    </source>
</evidence>
<dbReference type="PANTHER" id="PTHR48111:SF1">
    <property type="entry name" value="TWO-COMPONENT RESPONSE REGULATOR ORR33"/>
    <property type="match status" value="1"/>
</dbReference>
<evidence type="ECO:0000256" key="7">
    <source>
        <dbReference type="PROSITE-ProRule" id="PRU01091"/>
    </source>
</evidence>
<feature type="modified residue" description="4-aspartylphosphate" evidence="6">
    <location>
        <position position="84"/>
    </location>
</feature>
<keyword evidence="4 7" id="KW-0238">DNA-binding</keyword>
<dbReference type="CDD" id="cd00383">
    <property type="entry name" value="trans_reg_C"/>
    <property type="match status" value="1"/>
</dbReference>
<evidence type="ECO:0000313" key="11">
    <source>
        <dbReference type="Proteomes" id="UP000043764"/>
    </source>
</evidence>
<evidence type="ECO:0000256" key="4">
    <source>
        <dbReference type="ARBA" id="ARBA00023125"/>
    </source>
</evidence>
<dbReference type="GO" id="GO:0000156">
    <property type="term" value="F:phosphorelay response regulator activity"/>
    <property type="evidence" value="ECO:0007669"/>
    <property type="project" value="TreeGrafter"/>
</dbReference>
<keyword evidence="5" id="KW-0804">Transcription</keyword>
<dbReference type="GO" id="GO:0006355">
    <property type="term" value="P:regulation of DNA-templated transcription"/>
    <property type="evidence" value="ECO:0007669"/>
    <property type="project" value="InterPro"/>
</dbReference>
<name>A0A0H5CYJ7_9RHOB</name>
<dbReference type="Gene3D" id="6.10.250.690">
    <property type="match status" value="1"/>
</dbReference>
<dbReference type="Gene3D" id="3.40.50.2300">
    <property type="match status" value="1"/>
</dbReference>
<dbReference type="GO" id="GO:0032993">
    <property type="term" value="C:protein-DNA complex"/>
    <property type="evidence" value="ECO:0007669"/>
    <property type="project" value="TreeGrafter"/>
</dbReference>
<dbReference type="CDD" id="cd17624">
    <property type="entry name" value="REC_OmpR_PmrA-like"/>
    <property type="match status" value="1"/>
</dbReference>
<dbReference type="Pfam" id="PF00072">
    <property type="entry name" value="Response_reg"/>
    <property type="match status" value="1"/>
</dbReference>
<gene>
    <name evidence="10" type="primary">tctD_1</name>
    <name evidence="10" type="ORF">NIT7321_00950</name>
</gene>
<dbReference type="PROSITE" id="PS51755">
    <property type="entry name" value="OMPR_PHOB"/>
    <property type="match status" value="1"/>
</dbReference>
<dbReference type="AlphaFoldDB" id="A0A0H5CYJ7"/>
<dbReference type="FunFam" id="3.40.50.2300:FF:000002">
    <property type="entry name" value="DNA-binding response regulator PhoP"/>
    <property type="match status" value="1"/>
</dbReference>
<sequence length="255" mass="28537">MYVHIKGMIPSSNSCILPYQPCAKLAHHDKDIGMRIAVIEDNEALAQGIAFRLRDRGHAVDLLHDGHEADAFLSREGADLVVLDLNLPGMDGIDILRALRRRGDGTPVILLTARSETSERVAGLDAGADDYLTKPFEMDELEARLRAMARRKNLEFAARDRLGPLVFDRTARQVLKDDRPLDIPRKEISTLECLLERRGRIVSKAHLITQIYGTGSDAEDSAIEPHVSRLRKRLEPYGLRIKTARGLGYMLEVDP</sequence>
<dbReference type="SMART" id="SM00448">
    <property type="entry name" value="REC"/>
    <property type="match status" value="1"/>
</dbReference>